<proteinExistence type="predicted"/>
<keyword evidence="3" id="KW-1185">Reference proteome</keyword>
<reference evidence="2 3" key="1">
    <citation type="submission" date="2022-04" db="EMBL/GenBank/DDBJ databases">
        <title>Genome draft of Actinomadura sp. ATCC 31491.</title>
        <authorList>
            <person name="Shi X."/>
            <person name="Du Y."/>
        </authorList>
    </citation>
    <scope>NUCLEOTIDE SEQUENCE [LARGE SCALE GENOMIC DNA]</scope>
    <source>
        <strain evidence="2 3">ATCC 31491</strain>
    </source>
</reference>
<sequence length="73" mass="7755">MSTLQELRGLPDTSGAGASTLGAGVVLSRVEEAKLPVLYRPFIRTDVLVHQADDGEQATGVVGGVRGLRRRRP</sequence>
<evidence type="ECO:0000313" key="2">
    <source>
        <dbReference type="EMBL" id="MCK2218161.1"/>
    </source>
</evidence>
<name>A0ABT0G234_9ACTN</name>
<accession>A0ABT0G234</accession>
<protein>
    <submittedName>
        <fullName evidence="2">Uncharacterized protein</fullName>
    </submittedName>
</protein>
<feature type="region of interest" description="Disordered" evidence="1">
    <location>
        <begin position="1"/>
        <end position="20"/>
    </location>
</feature>
<organism evidence="2 3">
    <name type="scientific">Actinomadura luzonensis</name>
    <dbReference type="NCBI Taxonomy" id="2805427"/>
    <lineage>
        <taxon>Bacteria</taxon>
        <taxon>Bacillati</taxon>
        <taxon>Actinomycetota</taxon>
        <taxon>Actinomycetes</taxon>
        <taxon>Streptosporangiales</taxon>
        <taxon>Thermomonosporaceae</taxon>
        <taxon>Actinomadura</taxon>
    </lineage>
</organism>
<evidence type="ECO:0000313" key="3">
    <source>
        <dbReference type="Proteomes" id="UP001317259"/>
    </source>
</evidence>
<comment type="caution">
    <text evidence="2">The sequence shown here is derived from an EMBL/GenBank/DDBJ whole genome shotgun (WGS) entry which is preliminary data.</text>
</comment>
<dbReference type="EMBL" id="JAKRKC020000002">
    <property type="protein sequence ID" value="MCK2218161.1"/>
    <property type="molecule type" value="Genomic_DNA"/>
</dbReference>
<dbReference type="Proteomes" id="UP001317259">
    <property type="component" value="Unassembled WGS sequence"/>
</dbReference>
<gene>
    <name evidence="2" type="ORF">MF672_030875</name>
</gene>
<evidence type="ECO:0000256" key="1">
    <source>
        <dbReference type="SAM" id="MobiDB-lite"/>
    </source>
</evidence>